<dbReference type="HAMAP" id="MF_00041">
    <property type="entry name" value="Cys_tRNA_synth"/>
    <property type="match status" value="1"/>
</dbReference>
<feature type="binding site" evidence="12">
    <location>
        <position position="241"/>
    </location>
    <ligand>
        <name>Zn(2+)</name>
        <dbReference type="ChEBI" id="CHEBI:29105"/>
    </ligand>
</feature>
<proteinExistence type="inferred from homology"/>
<dbReference type="InterPro" id="IPR015803">
    <property type="entry name" value="Cys-tRNA-ligase"/>
</dbReference>
<evidence type="ECO:0000256" key="12">
    <source>
        <dbReference type="HAMAP-Rule" id="MF_00041"/>
    </source>
</evidence>
<evidence type="ECO:0000256" key="9">
    <source>
        <dbReference type="ARBA" id="ARBA00022840"/>
    </source>
</evidence>
<evidence type="ECO:0000259" key="13">
    <source>
        <dbReference type="SMART" id="SM00840"/>
    </source>
</evidence>
<accession>A0A0F3NP90</accession>
<dbReference type="PANTHER" id="PTHR10890:SF3">
    <property type="entry name" value="CYSTEINE--TRNA LIGASE, CYTOPLASMIC"/>
    <property type="match status" value="1"/>
</dbReference>
<feature type="binding site" evidence="12">
    <location>
        <position position="273"/>
    </location>
    <ligand>
        <name>ATP</name>
        <dbReference type="ChEBI" id="CHEBI:30616"/>
    </ligand>
</feature>
<keyword evidence="11 12" id="KW-0030">Aminoacyl-tRNA synthetase</keyword>
<dbReference type="Proteomes" id="UP000033562">
    <property type="component" value="Unassembled WGS sequence"/>
</dbReference>
<evidence type="ECO:0000256" key="1">
    <source>
        <dbReference type="ARBA" id="ARBA00004496"/>
    </source>
</evidence>
<dbReference type="InterPro" id="IPR015273">
    <property type="entry name" value="Cys-tRNA-synt_Ia_DALR"/>
</dbReference>
<dbReference type="CDD" id="cd00672">
    <property type="entry name" value="CysRS_core"/>
    <property type="match status" value="1"/>
</dbReference>
<dbReference type="InterPro" id="IPR009080">
    <property type="entry name" value="tRNAsynth_Ia_anticodon-bd"/>
</dbReference>
<evidence type="ECO:0000256" key="6">
    <source>
        <dbReference type="ARBA" id="ARBA00022723"/>
    </source>
</evidence>
<comment type="subcellular location">
    <subcellularLocation>
        <location evidence="1 12">Cytoplasm</location>
    </subcellularLocation>
</comment>
<keyword evidence="15" id="KW-1185">Reference proteome</keyword>
<dbReference type="GO" id="GO:0004817">
    <property type="term" value="F:cysteine-tRNA ligase activity"/>
    <property type="evidence" value="ECO:0007669"/>
    <property type="project" value="UniProtKB-UniRule"/>
</dbReference>
<keyword evidence="4 12" id="KW-0963">Cytoplasm</keyword>
<reference evidence="14 15" key="1">
    <citation type="submission" date="2015-02" db="EMBL/GenBank/DDBJ databases">
        <title>Genome Sequencing of Rickettsiales.</title>
        <authorList>
            <person name="Daugherty S.C."/>
            <person name="Su Q."/>
            <person name="Abolude K."/>
            <person name="Beier-Sexton M."/>
            <person name="Carlyon J.A."/>
            <person name="Carter R."/>
            <person name="Day N.P."/>
            <person name="Dumler S.J."/>
            <person name="Dyachenko V."/>
            <person name="Godinez A."/>
            <person name="Kurtti T.J."/>
            <person name="Lichay M."/>
            <person name="Mullins K.E."/>
            <person name="Ott S."/>
            <person name="Pappas-Brown V."/>
            <person name="Paris D.H."/>
            <person name="Patel P."/>
            <person name="Richards A.L."/>
            <person name="Sadzewicz L."/>
            <person name="Sears K."/>
            <person name="Seidman D."/>
            <person name="Sengamalay N."/>
            <person name="Stenos J."/>
            <person name="Tallon L.J."/>
            <person name="Vincent G."/>
            <person name="Fraser C.M."/>
            <person name="Munderloh U."/>
            <person name="Dunning-Hotopp J.C."/>
        </authorList>
    </citation>
    <scope>NUCLEOTIDE SEQUENCE [LARGE SCALE GENOMIC DNA]</scope>
    <source>
        <strain evidence="14 15">RAC413</strain>
    </source>
</reference>
<evidence type="ECO:0000256" key="8">
    <source>
        <dbReference type="ARBA" id="ARBA00022833"/>
    </source>
</evidence>
<feature type="domain" description="Cysteinyl-tRNA synthetase class Ia DALR" evidence="13">
    <location>
        <begin position="348"/>
        <end position="407"/>
    </location>
</feature>
<sequence>MIKIYDTLRSAKVQFTPIDENHIKLYVCGPTVYDYAHIGNARSIVVYDVLFRILNTIYPKVTYVRNITDIDDKIVNAARNSNKTIQDITSYYTRLFHEDMDYLNCLPPTFEPKATEKVQVMIQLIEKLIANKHAYVKNGVVYFNIQSYKPYGQLSKRNVNDMIYGNRIGINVDKSHPGDFVLWKPATELDFRLMSYWESPWGLGRPGWHIECSAMSYDYLGENFDIHGGGADLQFPHHENEIAQSCCVFPDSKYAMYWVHNGFLTVNGEKMSKSLGNIITVRGLLDNCVRGEIIRYIFLSTHYRKPLDWSETAVLNASKALNRIYNAMFCVSYDKHTQLVNDVEVHDEILESLKDDMNTPKALSILHDIVTQINKTQDLYHKCFLIKTLKKSASFLGVMQNSWERWFNVSYDDDIETLIQRRSVAKQKKDFETADNIRKILSEKGIVLSDNKDGSTRWYKK</sequence>
<evidence type="ECO:0000313" key="15">
    <source>
        <dbReference type="Proteomes" id="UP000033562"/>
    </source>
</evidence>
<dbReference type="GO" id="GO:0005524">
    <property type="term" value="F:ATP binding"/>
    <property type="evidence" value="ECO:0007669"/>
    <property type="project" value="UniProtKB-UniRule"/>
</dbReference>
<dbReference type="OrthoDB" id="9815130at2"/>
<dbReference type="SMART" id="SM00840">
    <property type="entry name" value="DALR_2"/>
    <property type="match status" value="1"/>
</dbReference>
<name>A0A0F3NP90_9RICK</name>
<dbReference type="STRING" id="1359163.NLO413_0080"/>
<keyword evidence="6 12" id="KW-0479">Metal-binding</keyword>
<comment type="subunit">
    <text evidence="3 12">Monomer.</text>
</comment>
<evidence type="ECO:0000256" key="4">
    <source>
        <dbReference type="ARBA" id="ARBA00022490"/>
    </source>
</evidence>
<comment type="caution">
    <text evidence="14">The sequence shown here is derived from an EMBL/GenBank/DDBJ whole genome shotgun (WGS) entry which is preliminary data.</text>
</comment>
<keyword evidence="10 12" id="KW-0648">Protein biosynthesis</keyword>
<evidence type="ECO:0000256" key="5">
    <source>
        <dbReference type="ARBA" id="ARBA00022598"/>
    </source>
</evidence>
<evidence type="ECO:0000313" key="14">
    <source>
        <dbReference type="EMBL" id="KJV68719.1"/>
    </source>
</evidence>
<organism evidence="14 15">
    <name type="scientific">Candidatus Neoehrlichia procyonis str. RAC413</name>
    <dbReference type="NCBI Taxonomy" id="1359163"/>
    <lineage>
        <taxon>Bacteria</taxon>
        <taxon>Pseudomonadati</taxon>
        <taxon>Pseudomonadota</taxon>
        <taxon>Alphaproteobacteria</taxon>
        <taxon>Rickettsiales</taxon>
        <taxon>Anaplasmataceae</taxon>
        <taxon>Candidatus Neoehrlichia</taxon>
    </lineage>
</organism>
<keyword evidence="5 12" id="KW-0436">Ligase</keyword>
<feature type="short sequence motif" description="'HIGH' region" evidence="12">
    <location>
        <begin position="30"/>
        <end position="40"/>
    </location>
</feature>
<feature type="binding site" evidence="12">
    <location>
        <position position="237"/>
    </location>
    <ligand>
        <name>Zn(2+)</name>
        <dbReference type="ChEBI" id="CHEBI:29105"/>
    </ligand>
</feature>
<protein>
    <recommendedName>
        <fullName evidence="12">Cysteine--tRNA ligase</fullName>
        <ecNumber evidence="12">6.1.1.16</ecNumber>
    </recommendedName>
    <alternativeName>
        <fullName evidence="12">Cysteinyl-tRNA synthetase</fullName>
        <shortName evidence="12">CysRS</shortName>
    </alternativeName>
</protein>
<feature type="binding site" evidence="12">
    <location>
        <position position="212"/>
    </location>
    <ligand>
        <name>Zn(2+)</name>
        <dbReference type="ChEBI" id="CHEBI:29105"/>
    </ligand>
</feature>
<evidence type="ECO:0000256" key="10">
    <source>
        <dbReference type="ARBA" id="ARBA00022917"/>
    </source>
</evidence>
<dbReference type="EC" id="6.1.1.16" evidence="12"/>
<evidence type="ECO:0000256" key="3">
    <source>
        <dbReference type="ARBA" id="ARBA00011245"/>
    </source>
</evidence>
<evidence type="ECO:0000256" key="7">
    <source>
        <dbReference type="ARBA" id="ARBA00022741"/>
    </source>
</evidence>
<keyword evidence="8 12" id="KW-0862">Zinc</keyword>
<dbReference type="Pfam" id="PF01406">
    <property type="entry name" value="tRNA-synt_1e"/>
    <property type="match status" value="1"/>
</dbReference>
<keyword evidence="7 12" id="KW-0547">Nucleotide-binding</keyword>
<keyword evidence="9 12" id="KW-0067">ATP-binding</keyword>
<dbReference type="InterPro" id="IPR024909">
    <property type="entry name" value="Cys-tRNA/MSH_ligase"/>
</dbReference>
<dbReference type="PATRIC" id="fig|1359163.3.peg.78"/>
<comment type="similarity">
    <text evidence="2 12">Belongs to the class-I aminoacyl-tRNA synthetase family.</text>
</comment>
<dbReference type="AlphaFoldDB" id="A0A0F3NP90"/>
<dbReference type="PRINTS" id="PR00983">
    <property type="entry name" value="TRNASYNTHCYS"/>
</dbReference>
<comment type="catalytic activity">
    <reaction evidence="12">
        <text>tRNA(Cys) + L-cysteine + ATP = L-cysteinyl-tRNA(Cys) + AMP + diphosphate</text>
        <dbReference type="Rhea" id="RHEA:17773"/>
        <dbReference type="Rhea" id="RHEA-COMP:9661"/>
        <dbReference type="Rhea" id="RHEA-COMP:9679"/>
        <dbReference type="ChEBI" id="CHEBI:30616"/>
        <dbReference type="ChEBI" id="CHEBI:33019"/>
        <dbReference type="ChEBI" id="CHEBI:35235"/>
        <dbReference type="ChEBI" id="CHEBI:78442"/>
        <dbReference type="ChEBI" id="CHEBI:78517"/>
        <dbReference type="ChEBI" id="CHEBI:456215"/>
        <dbReference type="EC" id="6.1.1.16"/>
    </reaction>
</comment>
<evidence type="ECO:0000256" key="11">
    <source>
        <dbReference type="ARBA" id="ARBA00023146"/>
    </source>
</evidence>
<dbReference type="GO" id="GO:0005829">
    <property type="term" value="C:cytosol"/>
    <property type="evidence" value="ECO:0007669"/>
    <property type="project" value="TreeGrafter"/>
</dbReference>
<dbReference type="GO" id="GO:0006423">
    <property type="term" value="P:cysteinyl-tRNA aminoacylation"/>
    <property type="evidence" value="ECO:0007669"/>
    <property type="project" value="UniProtKB-UniRule"/>
</dbReference>
<dbReference type="NCBIfam" id="TIGR00435">
    <property type="entry name" value="cysS"/>
    <property type="match status" value="1"/>
</dbReference>
<dbReference type="Gene3D" id="3.40.50.620">
    <property type="entry name" value="HUPs"/>
    <property type="match status" value="1"/>
</dbReference>
<feature type="binding site" evidence="12">
    <location>
        <position position="28"/>
    </location>
    <ligand>
        <name>Zn(2+)</name>
        <dbReference type="ChEBI" id="CHEBI:29105"/>
    </ligand>
</feature>
<gene>
    <name evidence="12 14" type="primary">cysS</name>
    <name evidence="14" type="ORF">NLO413_0080</name>
</gene>
<evidence type="ECO:0000256" key="2">
    <source>
        <dbReference type="ARBA" id="ARBA00005594"/>
    </source>
</evidence>
<dbReference type="Pfam" id="PF09190">
    <property type="entry name" value="DALR_2"/>
    <property type="match status" value="1"/>
</dbReference>
<dbReference type="PANTHER" id="PTHR10890">
    <property type="entry name" value="CYSTEINYL-TRNA SYNTHETASE"/>
    <property type="match status" value="1"/>
</dbReference>
<dbReference type="EMBL" id="LANX01000001">
    <property type="protein sequence ID" value="KJV68719.1"/>
    <property type="molecule type" value="Genomic_DNA"/>
</dbReference>
<dbReference type="SUPFAM" id="SSF52374">
    <property type="entry name" value="Nucleotidylyl transferase"/>
    <property type="match status" value="1"/>
</dbReference>
<dbReference type="InterPro" id="IPR014729">
    <property type="entry name" value="Rossmann-like_a/b/a_fold"/>
</dbReference>
<comment type="cofactor">
    <cofactor evidence="12">
        <name>Zn(2+)</name>
        <dbReference type="ChEBI" id="CHEBI:29105"/>
    </cofactor>
    <text evidence="12">Binds 1 zinc ion per subunit.</text>
</comment>
<feature type="short sequence motif" description="'KMSKS' region" evidence="12">
    <location>
        <begin position="270"/>
        <end position="274"/>
    </location>
</feature>
<dbReference type="Gene3D" id="1.20.120.1910">
    <property type="entry name" value="Cysteine-tRNA ligase, C-terminal anti-codon recognition domain"/>
    <property type="match status" value="1"/>
</dbReference>
<dbReference type="GO" id="GO:0008270">
    <property type="term" value="F:zinc ion binding"/>
    <property type="evidence" value="ECO:0007669"/>
    <property type="project" value="UniProtKB-UniRule"/>
</dbReference>
<dbReference type="InterPro" id="IPR032678">
    <property type="entry name" value="tRNA-synt_1_cat_dom"/>
</dbReference>
<dbReference type="SUPFAM" id="SSF47323">
    <property type="entry name" value="Anticodon-binding domain of a subclass of class I aminoacyl-tRNA synthetases"/>
    <property type="match status" value="1"/>
</dbReference>